<keyword evidence="2" id="KW-1185">Reference proteome</keyword>
<dbReference type="PANTHER" id="PTHR34150:SF3">
    <property type="entry name" value="CC DOMAIN-CONTAINING PROTEIN"/>
    <property type="match status" value="1"/>
</dbReference>
<dbReference type="OrthoDB" id="5775165at2759"/>
<dbReference type="EMBL" id="UYYB01112923">
    <property type="protein sequence ID" value="VDM81442.1"/>
    <property type="molecule type" value="Genomic_DNA"/>
</dbReference>
<gene>
    <name evidence="1" type="ORF">SVUK_LOCUS16440</name>
</gene>
<name>A0A3P7LQN1_STRVU</name>
<proteinExistence type="predicted"/>
<organism evidence="1 2">
    <name type="scientific">Strongylus vulgaris</name>
    <name type="common">Blood worm</name>
    <dbReference type="NCBI Taxonomy" id="40348"/>
    <lineage>
        <taxon>Eukaryota</taxon>
        <taxon>Metazoa</taxon>
        <taxon>Ecdysozoa</taxon>
        <taxon>Nematoda</taxon>
        <taxon>Chromadorea</taxon>
        <taxon>Rhabditida</taxon>
        <taxon>Rhabditina</taxon>
        <taxon>Rhabditomorpha</taxon>
        <taxon>Strongyloidea</taxon>
        <taxon>Strongylidae</taxon>
        <taxon>Strongylus</taxon>
    </lineage>
</organism>
<dbReference type="PANTHER" id="PTHR34150">
    <property type="entry name" value="PROTEIN CBG08832-RELATED"/>
    <property type="match status" value="1"/>
</dbReference>
<sequence>MIRLFIGYCYNGERSQMRCSSNSVCSGGQTCINGLCCKTTGDEWQNACAGITALASCTNGTCGEFVCTTSNYCCECAYGRTSGLCSQSFSQLACKVCSQQSRRKRMNEQLHIHVIEH</sequence>
<dbReference type="AlphaFoldDB" id="A0A3P7LQN1"/>
<protein>
    <recommendedName>
        <fullName evidence="3">EB domain-containing protein</fullName>
    </recommendedName>
</protein>
<accession>A0A3P7LQN1</accession>
<evidence type="ECO:0008006" key="3">
    <source>
        <dbReference type="Google" id="ProtNLM"/>
    </source>
</evidence>
<evidence type="ECO:0000313" key="2">
    <source>
        <dbReference type="Proteomes" id="UP000270094"/>
    </source>
</evidence>
<evidence type="ECO:0000313" key="1">
    <source>
        <dbReference type="EMBL" id="VDM81442.1"/>
    </source>
</evidence>
<dbReference type="SMART" id="SM00289">
    <property type="entry name" value="WR1"/>
    <property type="match status" value="2"/>
</dbReference>
<dbReference type="Proteomes" id="UP000270094">
    <property type="component" value="Unassembled WGS sequence"/>
</dbReference>
<dbReference type="InterPro" id="IPR006150">
    <property type="entry name" value="Cys_repeat_1"/>
</dbReference>
<reference evidence="1 2" key="1">
    <citation type="submission" date="2018-11" db="EMBL/GenBank/DDBJ databases">
        <authorList>
            <consortium name="Pathogen Informatics"/>
        </authorList>
    </citation>
    <scope>NUCLEOTIDE SEQUENCE [LARGE SCALE GENOMIC DNA]</scope>
</reference>